<dbReference type="Ensembl" id="ENSAOCT00000077036.1">
    <property type="protein sequence ID" value="ENSAOCP00000077654.1"/>
    <property type="gene ID" value="ENSAOCG00000033855.1"/>
</dbReference>
<organism evidence="2 3">
    <name type="scientific">Amphiprion ocellaris</name>
    <name type="common">Clown anemonefish</name>
    <dbReference type="NCBI Taxonomy" id="80972"/>
    <lineage>
        <taxon>Eukaryota</taxon>
        <taxon>Metazoa</taxon>
        <taxon>Chordata</taxon>
        <taxon>Craniata</taxon>
        <taxon>Vertebrata</taxon>
        <taxon>Euteleostomi</taxon>
        <taxon>Actinopterygii</taxon>
        <taxon>Neopterygii</taxon>
        <taxon>Teleostei</taxon>
        <taxon>Neoteleostei</taxon>
        <taxon>Acanthomorphata</taxon>
        <taxon>Ovalentaria</taxon>
        <taxon>Pomacentridae</taxon>
        <taxon>Amphiprion</taxon>
    </lineage>
</organism>
<dbReference type="InterPro" id="IPR031363">
    <property type="entry name" value="TMEM252"/>
</dbReference>
<reference evidence="2" key="3">
    <citation type="submission" date="2025-09" db="UniProtKB">
        <authorList>
            <consortium name="Ensembl"/>
        </authorList>
    </citation>
    <scope>IDENTIFICATION</scope>
</reference>
<feature type="transmembrane region" description="Helical" evidence="1">
    <location>
        <begin position="12"/>
        <end position="33"/>
    </location>
</feature>
<accession>A0AAQ6AKA7</accession>
<evidence type="ECO:0000256" key="1">
    <source>
        <dbReference type="SAM" id="Phobius"/>
    </source>
</evidence>
<feature type="transmembrane region" description="Helical" evidence="1">
    <location>
        <begin position="45"/>
        <end position="67"/>
    </location>
</feature>
<evidence type="ECO:0008006" key="4">
    <source>
        <dbReference type="Google" id="ProtNLM"/>
    </source>
</evidence>
<reference evidence="2 3" key="1">
    <citation type="submission" date="2022-01" db="EMBL/GenBank/DDBJ databases">
        <title>A chromosome-scale genome assembly of the false clownfish, Amphiprion ocellaris.</title>
        <authorList>
            <person name="Ryu T."/>
        </authorList>
    </citation>
    <scope>NUCLEOTIDE SEQUENCE [LARGE SCALE GENOMIC DNA]</scope>
</reference>
<reference evidence="2" key="2">
    <citation type="submission" date="2025-08" db="UniProtKB">
        <authorList>
            <consortium name="Ensembl"/>
        </authorList>
    </citation>
    <scope>IDENTIFICATION</scope>
</reference>
<keyword evidence="1" id="KW-0472">Membrane</keyword>
<evidence type="ECO:0000313" key="3">
    <source>
        <dbReference type="Proteomes" id="UP001501940"/>
    </source>
</evidence>
<protein>
    <recommendedName>
        <fullName evidence="4">Transmembrane protein 252</fullName>
    </recommendedName>
</protein>
<name>A0AAQ6AKA7_AMPOC</name>
<dbReference type="PANTHER" id="PTHR35682:SF1">
    <property type="entry name" value="TRANSMEMBRANE PROTEIN 252"/>
    <property type="match status" value="1"/>
</dbReference>
<gene>
    <name evidence="2" type="primary">BEAN1</name>
</gene>
<proteinExistence type="predicted"/>
<sequence>MSTNMKKQLWGLARILLPALGFVMTCSGAYLLSLQTDDEHDVSTILIYMLIILGFVVIVSGVLWTVCHSMKSKMYYRGRHERRIQVFTVERPSCFPPSYEESEGRLVSSDTTPELVVRVDGVDMVMSVAPPLYSQDGSEPPDCTFSWEQPPRYSVVEGIQRGQAEEQREVSSGH</sequence>
<dbReference type="GeneTree" id="ENSGT00730000113416"/>
<dbReference type="Proteomes" id="UP001501940">
    <property type="component" value="Chromosome 6"/>
</dbReference>
<keyword evidence="3" id="KW-1185">Reference proteome</keyword>
<evidence type="ECO:0000313" key="2">
    <source>
        <dbReference type="Ensembl" id="ENSAOCP00000077654.1"/>
    </source>
</evidence>
<keyword evidence="1" id="KW-0812">Transmembrane</keyword>
<keyword evidence="1" id="KW-1133">Transmembrane helix</keyword>
<dbReference type="AlphaFoldDB" id="A0AAQ6AKA7"/>
<dbReference type="Pfam" id="PF15664">
    <property type="entry name" value="TMEM252"/>
    <property type="match status" value="1"/>
</dbReference>
<dbReference type="PANTHER" id="PTHR35682">
    <property type="entry name" value="TRANSMEMBRANE PROTEIN 252"/>
    <property type="match status" value="1"/>
</dbReference>